<keyword evidence="3" id="KW-1185">Reference proteome</keyword>
<evidence type="ECO:0000313" key="2">
    <source>
        <dbReference type="EMBL" id="GGX83996.1"/>
    </source>
</evidence>
<evidence type="ECO:0000313" key="3">
    <source>
        <dbReference type="Proteomes" id="UP000659223"/>
    </source>
</evidence>
<dbReference type="Pfam" id="PF13527">
    <property type="entry name" value="Acetyltransf_9"/>
    <property type="match status" value="1"/>
</dbReference>
<comment type="caution">
    <text evidence="2">The sequence shown here is derived from an EMBL/GenBank/DDBJ whole genome shotgun (WGS) entry which is preliminary data.</text>
</comment>
<dbReference type="InterPro" id="IPR000182">
    <property type="entry name" value="GNAT_dom"/>
</dbReference>
<protein>
    <recommendedName>
        <fullName evidence="1">N-acetyltransferase domain-containing protein</fullName>
    </recommendedName>
</protein>
<sequence>MGHAERAGRAGCTEPTGRLRIVTMAEPEIPPELRAQVEALQEQAWPGGGPHDPALLPVAVILVAPDGGVRAALDILSKEITHGGRSYRASGLSAVVTDTAHRGKGYGRQLVAAARELIAASGADVGLFTCDRPLQGFYESAGWAALPGTVLIGGTPQDPFPSDSPGFDKVTMAAFFTARARAGAGAGAFEESRIGLYPGEIDRLW</sequence>
<organism evidence="2 3">
    <name type="scientific">Streptomyces hiroshimensis</name>
    <dbReference type="NCBI Taxonomy" id="66424"/>
    <lineage>
        <taxon>Bacteria</taxon>
        <taxon>Bacillati</taxon>
        <taxon>Actinomycetota</taxon>
        <taxon>Actinomycetes</taxon>
        <taxon>Kitasatosporales</taxon>
        <taxon>Streptomycetaceae</taxon>
        <taxon>Streptomyces</taxon>
    </lineage>
</organism>
<proteinExistence type="predicted"/>
<evidence type="ECO:0000259" key="1">
    <source>
        <dbReference type="PROSITE" id="PS51186"/>
    </source>
</evidence>
<dbReference type="SUPFAM" id="SSF55729">
    <property type="entry name" value="Acyl-CoA N-acyltransferases (Nat)"/>
    <property type="match status" value="1"/>
</dbReference>
<gene>
    <name evidence="2" type="ORF">GCM10010324_31980</name>
</gene>
<dbReference type="PROSITE" id="PS51186">
    <property type="entry name" value="GNAT"/>
    <property type="match status" value="1"/>
</dbReference>
<name>A0ABQ2YJZ5_9ACTN</name>
<dbReference type="Gene3D" id="3.40.630.30">
    <property type="match status" value="1"/>
</dbReference>
<dbReference type="Proteomes" id="UP000659223">
    <property type="component" value="Unassembled WGS sequence"/>
</dbReference>
<dbReference type="CDD" id="cd04301">
    <property type="entry name" value="NAT_SF"/>
    <property type="match status" value="1"/>
</dbReference>
<dbReference type="EMBL" id="BMUT01000006">
    <property type="protein sequence ID" value="GGX83996.1"/>
    <property type="molecule type" value="Genomic_DNA"/>
</dbReference>
<feature type="domain" description="N-acetyltransferase" evidence="1">
    <location>
        <begin position="19"/>
        <end position="177"/>
    </location>
</feature>
<reference evidence="3" key="1">
    <citation type="journal article" date="2019" name="Int. J. Syst. Evol. Microbiol.">
        <title>The Global Catalogue of Microorganisms (GCM) 10K type strain sequencing project: providing services to taxonomists for standard genome sequencing and annotation.</title>
        <authorList>
            <consortium name="The Broad Institute Genomics Platform"/>
            <consortium name="The Broad Institute Genome Sequencing Center for Infectious Disease"/>
            <person name="Wu L."/>
            <person name="Ma J."/>
        </authorList>
    </citation>
    <scope>NUCLEOTIDE SEQUENCE [LARGE SCALE GENOMIC DNA]</scope>
    <source>
        <strain evidence="3">JCM 4586</strain>
    </source>
</reference>
<accession>A0ABQ2YJZ5</accession>
<dbReference type="InterPro" id="IPR016181">
    <property type="entry name" value="Acyl_CoA_acyltransferase"/>
</dbReference>